<gene>
    <name evidence="2" type="ORF">Cgig2_017861</name>
</gene>
<keyword evidence="3" id="KW-1185">Reference proteome</keyword>
<name>A0A9Q1QT89_9CARY</name>
<protein>
    <submittedName>
        <fullName evidence="2">Uncharacterized protein</fullName>
    </submittedName>
</protein>
<feature type="region of interest" description="Disordered" evidence="1">
    <location>
        <begin position="238"/>
        <end position="257"/>
    </location>
</feature>
<reference evidence="2" key="1">
    <citation type="submission" date="2022-04" db="EMBL/GenBank/DDBJ databases">
        <title>Carnegiea gigantea Genome sequencing and assembly v2.</title>
        <authorList>
            <person name="Copetti D."/>
            <person name="Sanderson M.J."/>
            <person name="Burquez A."/>
            <person name="Wojciechowski M.F."/>
        </authorList>
    </citation>
    <scope>NUCLEOTIDE SEQUENCE</scope>
    <source>
        <strain evidence="2">SGP5-SGP5p</strain>
        <tissue evidence="2">Aerial part</tissue>
    </source>
</reference>
<accession>A0A9Q1QT89</accession>
<evidence type="ECO:0000313" key="3">
    <source>
        <dbReference type="Proteomes" id="UP001153076"/>
    </source>
</evidence>
<dbReference type="Proteomes" id="UP001153076">
    <property type="component" value="Unassembled WGS sequence"/>
</dbReference>
<sequence length="336" mass="39092">MALYVLENFKWYYKEVVFPPRPLPCDCEELCPDFNLAVTKEYAQIYELPELPQVVFRAILLNDAIKLCWTDDVVMESVLMELQWNAFQVWTGRNRGRTMEACRQQETSSDSERAREREKALLAPFIMAFPLHHDTGEMANFMRESFRWHWRSAMHLPRPLPDDYRDLCPGFTLSDAERTTLDFELPEMVQATFYAMLLNNAVELGIVSGTMAVDLKLTLEGLRWACFESWLSHNKCGATSSVNPTGRSPRASGRTGRELKRTEVNERGEKRMTSFPTFLDTTQATEYVRDNFRWSLRESSALRPKLLPLNFHGLYPNFNLLMAMQLAHTAHIRWCR</sequence>
<dbReference type="AlphaFoldDB" id="A0A9Q1QT89"/>
<organism evidence="2 3">
    <name type="scientific">Carnegiea gigantea</name>
    <dbReference type="NCBI Taxonomy" id="171969"/>
    <lineage>
        <taxon>Eukaryota</taxon>
        <taxon>Viridiplantae</taxon>
        <taxon>Streptophyta</taxon>
        <taxon>Embryophyta</taxon>
        <taxon>Tracheophyta</taxon>
        <taxon>Spermatophyta</taxon>
        <taxon>Magnoliopsida</taxon>
        <taxon>eudicotyledons</taxon>
        <taxon>Gunneridae</taxon>
        <taxon>Pentapetalae</taxon>
        <taxon>Caryophyllales</taxon>
        <taxon>Cactineae</taxon>
        <taxon>Cactaceae</taxon>
        <taxon>Cactoideae</taxon>
        <taxon>Echinocereeae</taxon>
        <taxon>Carnegiea</taxon>
    </lineage>
</organism>
<evidence type="ECO:0000313" key="2">
    <source>
        <dbReference type="EMBL" id="KAJ8451470.1"/>
    </source>
</evidence>
<comment type="caution">
    <text evidence="2">The sequence shown here is derived from an EMBL/GenBank/DDBJ whole genome shotgun (WGS) entry which is preliminary data.</text>
</comment>
<evidence type="ECO:0000256" key="1">
    <source>
        <dbReference type="SAM" id="MobiDB-lite"/>
    </source>
</evidence>
<proteinExistence type="predicted"/>
<dbReference type="EMBL" id="JAKOGI010000009">
    <property type="protein sequence ID" value="KAJ8451470.1"/>
    <property type="molecule type" value="Genomic_DNA"/>
</dbReference>